<dbReference type="Pfam" id="PF01899">
    <property type="entry name" value="MNHE"/>
    <property type="match status" value="1"/>
</dbReference>
<keyword evidence="9" id="KW-1185">Reference proteome</keyword>
<dbReference type="GO" id="GO:0008324">
    <property type="term" value="F:monoatomic cation transmembrane transporter activity"/>
    <property type="evidence" value="ECO:0007669"/>
    <property type="project" value="InterPro"/>
</dbReference>
<dbReference type="EMBL" id="PISP01000001">
    <property type="protein sequence ID" value="PKD45131.1"/>
    <property type="molecule type" value="Genomic_DNA"/>
</dbReference>
<evidence type="ECO:0000313" key="9">
    <source>
        <dbReference type="Proteomes" id="UP000233398"/>
    </source>
</evidence>
<dbReference type="PANTHER" id="PTHR34584:SF1">
    <property type="entry name" value="NA(+)_H(+) ANTIPORTER SUBUNIT E1"/>
    <property type="match status" value="1"/>
</dbReference>
<dbReference type="AlphaFoldDB" id="A0A2N0VLV8"/>
<organism evidence="8 9">
    <name type="scientific">Rhodohalobacter barkolensis</name>
    <dbReference type="NCBI Taxonomy" id="2053187"/>
    <lineage>
        <taxon>Bacteria</taxon>
        <taxon>Pseudomonadati</taxon>
        <taxon>Balneolota</taxon>
        <taxon>Balneolia</taxon>
        <taxon>Balneolales</taxon>
        <taxon>Balneolaceae</taxon>
        <taxon>Rhodohalobacter</taxon>
    </lineage>
</organism>
<evidence type="ECO:0000256" key="6">
    <source>
        <dbReference type="ARBA" id="ARBA00023136"/>
    </source>
</evidence>
<feature type="transmembrane region" description="Helical" evidence="7">
    <location>
        <begin position="29"/>
        <end position="49"/>
    </location>
</feature>
<gene>
    <name evidence="8" type="ORF">CWD77_06670</name>
</gene>
<dbReference type="Proteomes" id="UP000233398">
    <property type="component" value="Unassembled WGS sequence"/>
</dbReference>
<dbReference type="PANTHER" id="PTHR34584">
    <property type="entry name" value="NA(+)/H(+) ANTIPORTER SUBUNIT E1"/>
    <property type="match status" value="1"/>
</dbReference>
<dbReference type="OrthoDB" id="9800498at2"/>
<evidence type="ECO:0000313" key="8">
    <source>
        <dbReference type="EMBL" id="PKD45131.1"/>
    </source>
</evidence>
<comment type="subcellular location">
    <subcellularLocation>
        <location evidence="1">Cell membrane</location>
        <topology evidence="1">Multi-pass membrane protein</topology>
    </subcellularLocation>
</comment>
<evidence type="ECO:0000256" key="4">
    <source>
        <dbReference type="ARBA" id="ARBA00022692"/>
    </source>
</evidence>
<feature type="transmembrane region" description="Helical" evidence="7">
    <location>
        <begin position="7"/>
        <end position="23"/>
    </location>
</feature>
<sequence length="186" mass="21381">MNKLSLYSLSLSFISLMLFWVVMSGFFDAVHLTMGVLSVAGVMAINHKLKVHRFFSDDMNDLKELRYFRAVYYFFWMIYQIVVAGFHVVKVIFSPKLPTKLSIVRFKVDLPSSHAKMILGNSITLTPGTLTVDIEGDYFLVHALDDSSYKGIISDEMPREVLKLFQKEERPVISDVKITTKEYIHT</sequence>
<dbReference type="PIRSF" id="PIRSF019239">
    <property type="entry name" value="MrpE"/>
    <property type="match status" value="1"/>
</dbReference>
<evidence type="ECO:0000256" key="5">
    <source>
        <dbReference type="ARBA" id="ARBA00022989"/>
    </source>
</evidence>
<accession>A0A2N0VLV8</accession>
<reference evidence="8 9" key="1">
    <citation type="submission" date="2017-11" db="EMBL/GenBank/DDBJ databases">
        <title>Rhodohalobacter 15182 sp. nov., isolated from a salt lake.</title>
        <authorList>
            <person name="Han S."/>
        </authorList>
    </citation>
    <scope>NUCLEOTIDE SEQUENCE [LARGE SCALE GENOMIC DNA]</scope>
    <source>
        <strain evidence="8 9">15182</strain>
    </source>
</reference>
<dbReference type="GO" id="GO:0005886">
    <property type="term" value="C:plasma membrane"/>
    <property type="evidence" value="ECO:0007669"/>
    <property type="project" value="UniProtKB-SubCell"/>
</dbReference>
<name>A0A2N0VLV8_9BACT</name>
<evidence type="ECO:0000256" key="1">
    <source>
        <dbReference type="ARBA" id="ARBA00004651"/>
    </source>
</evidence>
<evidence type="ECO:0008006" key="10">
    <source>
        <dbReference type="Google" id="ProtNLM"/>
    </source>
</evidence>
<keyword evidence="4 7" id="KW-0812">Transmembrane</keyword>
<evidence type="ECO:0000256" key="7">
    <source>
        <dbReference type="SAM" id="Phobius"/>
    </source>
</evidence>
<keyword evidence="5 7" id="KW-1133">Transmembrane helix</keyword>
<dbReference type="InterPro" id="IPR002758">
    <property type="entry name" value="Cation_antiport_E"/>
</dbReference>
<keyword evidence="3" id="KW-1003">Cell membrane</keyword>
<protein>
    <recommendedName>
        <fullName evidence="10">Cation transporter</fullName>
    </recommendedName>
</protein>
<feature type="transmembrane region" description="Helical" evidence="7">
    <location>
        <begin position="70"/>
        <end position="93"/>
    </location>
</feature>
<keyword evidence="6 7" id="KW-0472">Membrane</keyword>
<evidence type="ECO:0000256" key="2">
    <source>
        <dbReference type="ARBA" id="ARBA00006228"/>
    </source>
</evidence>
<proteinExistence type="inferred from homology"/>
<dbReference type="RefSeq" id="WP_101072607.1">
    <property type="nucleotide sequence ID" value="NZ_PISP01000001.1"/>
</dbReference>
<comment type="caution">
    <text evidence="8">The sequence shown here is derived from an EMBL/GenBank/DDBJ whole genome shotgun (WGS) entry which is preliminary data.</text>
</comment>
<comment type="similarity">
    <text evidence="2">Belongs to the CPA3 antiporters (TC 2.A.63) subunit E family.</text>
</comment>
<evidence type="ECO:0000256" key="3">
    <source>
        <dbReference type="ARBA" id="ARBA00022475"/>
    </source>
</evidence>